<accession>A0A191ZIZ6</accession>
<keyword evidence="2" id="KW-1185">Reference proteome</keyword>
<evidence type="ECO:0000313" key="1">
    <source>
        <dbReference type="EMBL" id="ANJ67859.1"/>
    </source>
</evidence>
<dbReference type="Proteomes" id="UP000078596">
    <property type="component" value="Chromosome"/>
</dbReference>
<gene>
    <name evidence="1" type="ORF">A9404_11135</name>
</gene>
<proteinExistence type="predicted"/>
<dbReference type="EMBL" id="CP016027">
    <property type="protein sequence ID" value="ANJ67859.1"/>
    <property type="molecule type" value="Genomic_DNA"/>
</dbReference>
<evidence type="ECO:0008006" key="3">
    <source>
        <dbReference type="Google" id="ProtNLM"/>
    </source>
</evidence>
<dbReference type="KEGG" id="haz:A9404_11135"/>
<dbReference type="STRING" id="1860122.A9404_11135"/>
<sequence>MAQATSNDSSAELAAVKADLHQLKTDMAALVAALKDSGSKRVSAAEETTLEAVHEAIASLNSRFETLKSKAGAQAKDALDEAEQTVTRHPLATVVAAFGIGFVLAKLFDTGSRH</sequence>
<protein>
    <recommendedName>
        <fullName evidence="3">DUF883 domain-containing protein</fullName>
    </recommendedName>
</protein>
<reference evidence="1 2" key="1">
    <citation type="submission" date="2016-06" db="EMBL/GenBank/DDBJ databases">
        <title>Insight into the functional genes involving in sulfur oxidation in Pearl River water.</title>
        <authorList>
            <person name="Luo J."/>
            <person name="Tan X."/>
            <person name="Lin W."/>
        </authorList>
    </citation>
    <scope>NUCLEOTIDE SEQUENCE [LARGE SCALE GENOMIC DNA]</scope>
    <source>
        <strain evidence="1 2">LS2</strain>
    </source>
</reference>
<name>A0A191ZIZ6_9GAMM</name>
<dbReference type="RefSeq" id="WP_066101570.1">
    <property type="nucleotide sequence ID" value="NZ_CP016027.1"/>
</dbReference>
<evidence type="ECO:0000313" key="2">
    <source>
        <dbReference type="Proteomes" id="UP000078596"/>
    </source>
</evidence>
<dbReference type="AlphaFoldDB" id="A0A191ZIZ6"/>
<organism evidence="1 2">
    <name type="scientific">Halothiobacillus diazotrophicus</name>
    <dbReference type="NCBI Taxonomy" id="1860122"/>
    <lineage>
        <taxon>Bacteria</taxon>
        <taxon>Pseudomonadati</taxon>
        <taxon>Pseudomonadota</taxon>
        <taxon>Gammaproteobacteria</taxon>
        <taxon>Chromatiales</taxon>
        <taxon>Halothiobacillaceae</taxon>
        <taxon>Halothiobacillus</taxon>
    </lineage>
</organism>